<keyword evidence="2" id="KW-1185">Reference proteome</keyword>
<accession>A0ACC6PKI1</accession>
<evidence type="ECO:0000313" key="1">
    <source>
        <dbReference type="EMBL" id="MEJ8631901.1"/>
    </source>
</evidence>
<evidence type="ECO:0000313" key="2">
    <source>
        <dbReference type="Proteomes" id="UP001377168"/>
    </source>
</evidence>
<dbReference type="Proteomes" id="UP001377168">
    <property type="component" value="Unassembled WGS sequence"/>
</dbReference>
<name>A0ACC6PKI1_9ACTN</name>
<comment type="caution">
    <text evidence="1">The sequence shown here is derived from an EMBL/GenBank/DDBJ whole genome shotgun (WGS) entry which is preliminary data.</text>
</comment>
<organism evidence="1 2">
    <name type="scientific">Streptomyces achmelvichensis</name>
    <dbReference type="NCBI Taxonomy" id="3134111"/>
    <lineage>
        <taxon>Bacteria</taxon>
        <taxon>Bacillati</taxon>
        <taxon>Actinomycetota</taxon>
        <taxon>Actinomycetes</taxon>
        <taxon>Kitasatosporales</taxon>
        <taxon>Streptomycetaceae</taxon>
        <taxon>Streptomyces</taxon>
    </lineage>
</organism>
<reference evidence="1" key="1">
    <citation type="submission" date="2024-03" db="EMBL/GenBank/DDBJ databases">
        <title>Novel Streptomyces species of biotechnological and ecological value are a feature of Machair soil.</title>
        <authorList>
            <person name="Prole J.R."/>
            <person name="Goodfellow M."/>
            <person name="Allenby N."/>
            <person name="Ward A.C."/>
        </authorList>
    </citation>
    <scope>NUCLEOTIDE SEQUENCE</scope>
    <source>
        <strain evidence="1">MS2.AVA.5</strain>
    </source>
</reference>
<proteinExistence type="predicted"/>
<dbReference type="EMBL" id="JBBKAJ010000001">
    <property type="protein sequence ID" value="MEJ8631901.1"/>
    <property type="molecule type" value="Genomic_DNA"/>
</dbReference>
<gene>
    <name evidence="1" type="ORF">WKI67_00055</name>
</gene>
<protein>
    <submittedName>
        <fullName evidence="1">Uncharacterized protein</fullName>
    </submittedName>
</protein>
<sequence length="182" mass="18752">MAEGDVGPGASGEAELALWVEDQGREPLSVSVLVQEVGVAGEEVVRGVFGPALVLVLAGPVVKFVGACCEGAPAQGLARGFVEFVVGQHEGLTAGFRLFFGLYSQGKQISAGGCHGAADHAVELLLQFKRCDAGEVAEVLTGEGASRRNQQAQQTMAAVAVGQQSAEFRQSGVPDDPCRGRS</sequence>